<gene>
    <name evidence="1" type="ORF">AB0759_03270</name>
</gene>
<keyword evidence="2" id="KW-1185">Reference proteome</keyword>
<dbReference type="EMBL" id="JBFQGM010000001">
    <property type="protein sequence ID" value="MFL9459662.1"/>
    <property type="molecule type" value="Genomic_DNA"/>
</dbReference>
<protein>
    <submittedName>
        <fullName evidence="1">SDR family NAD(P)-dependent oxidoreductase</fullName>
    </submittedName>
</protein>
<dbReference type="InterPro" id="IPR036291">
    <property type="entry name" value="NAD(P)-bd_dom_sf"/>
</dbReference>
<proteinExistence type="predicted"/>
<dbReference type="Proteomes" id="UP001628874">
    <property type="component" value="Unassembled WGS sequence"/>
</dbReference>
<name>A0ABW8WF95_9CYAN</name>
<dbReference type="Pfam" id="PF00106">
    <property type="entry name" value="adh_short"/>
    <property type="match status" value="1"/>
</dbReference>
<dbReference type="RefSeq" id="WP_038086930.1">
    <property type="nucleotide sequence ID" value="NZ_JBFQGM010000001.1"/>
</dbReference>
<evidence type="ECO:0000313" key="1">
    <source>
        <dbReference type="EMBL" id="MFL9459662.1"/>
    </source>
</evidence>
<dbReference type="PANTHER" id="PTHR42820:SF1">
    <property type="entry name" value="SHORT-CHAIN DEHYDROGENASE_REDUCTASE FAMILY PROTEIN"/>
    <property type="match status" value="1"/>
</dbReference>
<dbReference type="Gene3D" id="3.40.50.720">
    <property type="entry name" value="NAD(P)-binding Rossmann-like Domain"/>
    <property type="match status" value="1"/>
</dbReference>
<dbReference type="SUPFAM" id="SSF51735">
    <property type="entry name" value="NAD(P)-binding Rossmann-fold domains"/>
    <property type="match status" value="1"/>
</dbReference>
<accession>A0ABW8WF95</accession>
<sequence length="81" mass="8379">MDRGLEGKVAIITGAGTGIGEAIAHKFAKEGASVVVNGLIDDPIEDVVNSIKHYIGKAIAYAGDVSQEFHAQNCVQTAINA</sequence>
<comment type="caution">
    <text evidence="1">The sequence shown here is derived from an EMBL/GenBank/DDBJ whole genome shotgun (WGS) entry which is preliminary data.</text>
</comment>
<dbReference type="PANTHER" id="PTHR42820">
    <property type="entry name" value="SHORT-CHAIN DEHYDROGENASE REDUCTASE"/>
    <property type="match status" value="1"/>
</dbReference>
<evidence type="ECO:0000313" key="2">
    <source>
        <dbReference type="Proteomes" id="UP001628874"/>
    </source>
</evidence>
<organism evidence="1 2">
    <name type="scientific">Scytonema tolypothrichoides VB-61278_2</name>
    <dbReference type="NCBI Taxonomy" id="3232314"/>
    <lineage>
        <taxon>Bacteria</taxon>
        <taxon>Bacillati</taxon>
        <taxon>Cyanobacteriota</taxon>
        <taxon>Cyanophyceae</taxon>
        <taxon>Nostocales</taxon>
        <taxon>Scytonemataceae</taxon>
        <taxon>Scytonema</taxon>
    </lineage>
</organism>
<dbReference type="InterPro" id="IPR002347">
    <property type="entry name" value="SDR_fam"/>
</dbReference>
<reference evidence="1 2" key="1">
    <citation type="submission" date="2024-07" db="EMBL/GenBank/DDBJ databases">
        <authorList>
            <person name="Tripathy S."/>
        </authorList>
    </citation>
    <scope>NUCLEOTIDE SEQUENCE [LARGE SCALE GENOMIC DNA]</scope>
    <source>
        <strain evidence="1 2">VB-61278_2</strain>
    </source>
</reference>